<dbReference type="Proteomes" id="UP000824334">
    <property type="component" value="Chromosome"/>
</dbReference>
<evidence type="ECO:0000313" key="3">
    <source>
        <dbReference type="Proteomes" id="UP000824334"/>
    </source>
</evidence>
<dbReference type="EMBL" id="CP080034">
    <property type="protein sequence ID" value="QYC09669.1"/>
    <property type="molecule type" value="Genomic_DNA"/>
</dbReference>
<reference evidence="2 3" key="1">
    <citation type="submission" date="2021-07" db="EMBL/GenBank/DDBJ databases">
        <title>Isolation and characterization of bacteria from a gold mining with a capacity of golden bioaccumulation.</title>
        <authorList>
            <person name="Yang X.J."/>
        </authorList>
    </citation>
    <scope>NUCLEOTIDE SEQUENCE [LARGE SCALE GENOMIC DNA]</scope>
    <source>
        <strain evidence="2 3">Au29</strain>
    </source>
</reference>
<feature type="region of interest" description="Disordered" evidence="1">
    <location>
        <begin position="167"/>
        <end position="197"/>
    </location>
</feature>
<protein>
    <submittedName>
        <fullName evidence="2">Uncharacterized protein</fullName>
    </submittedName>
</protein>
<sequence>MTFPVVETFADFDSHARRAATAQDASRVLGGRPVEFASEYLSGPWPTLEGFDQDAARLGVAEFARRVPVMGGWVVSVSFWRPRPALPRAMTPKQALAALSCPPTGPEGPPDARTAAGETFGPSGRLYRSLAALRRSNAAALAAGVIRIRPLDERWTFDIRFTPAPPVSKSARPGKTTVPAASATPSSIVPPISDLGANEVHDPLGTDVVLVDDEGDGIRVRASA</sequence>
<organism evidence="2 3">
    <name type="scientific">Brevundimonas nasdae</name>
    <dbReference type="NCBI Taxonomy" id="172043"/>
    <lineage>
        <taxon>Bacteria</taxon>
        <taxon>Pseudomonadati</taxon>
        <taxon>Pseudomonadota</taxon>
        <taxon>Alphaproteobacteria</taxon>
        <taxon>Caulobacterales</taxon>
        <taxon>Caulobacteraceae</taxon>
        <taxon>Brevundimonas</taxon>
    </lineage>
</organism>
<dbReference type="GeneID" id="94376381"/>
<accession>A0ABX8TG64</accession>
<name>A0ABX8TG64_9CAUL</name>
<evidence type="ECO:0000256" key="1">
    <source>
        <dbReference type="SAM" id="MobiDB-lite"/>
    </source>
</evidence>
<keyword evidence="3" id="KW-1185">Reference proteome</keyword>
<evidence type="ECO:0000313" key="2">
    <source>
        <dbReference type="EMBL" id="QYC09669.1"/>
    </source>
</evidence>
<gene>
    <name evidence="2" type="ORF">KWG56_13925</name>
</gene>
<proteinExistence type="predicted"/>
<dbReference type="RefSeq" id="WP_153923432.1">
    <property type="nucleotide sequence ID" value="NZ_CP080034.1"/>
</dbReference>